<proteinExistence type="predicted"/>
<evidence type="ECO:0000313" key="3">
    <source>
        <dbReference type="Proteomes" id="UP001500683"/>
    </source>
</evidence>
<keyword evidence="3" id="KW-1185">Reference proteome</keyword>
<accession>A0ABP7WWS2</accession>
<sequence length="63" mass="6358">MSDAAAVSTVVAHSAAAAGERMRKAAPPLPRTDRRPGGLSLVDVPWMMPSGSPAGTATPDQTS</sequence>
<feature type="compositionally biased region" description="Low complexity" evidence="1">
    <location>
        <begin position="1"/>
        <end position="19"/>
    </location>
</feature>
<reference evidence="3" key="1">
    <citation type="journal article" date="2019" name="Int. J. Syst. Evol. Microbiol.">
        <title>The Global Catalogue of Microorganisms (GCM) 10K type strain sequencing project: providing services to taxonomists for standard genome sequencing and annotation.</title>
        <authorList>
            <consortium name="The Broad Institute Genomics Platform"/>
            <consortium name="The Broad Institute Genome Sequencing Center for Infectious Disease"/>
            <person name="Wu L."/>
            <person name="Ma J."/>
        </authorList>
    </citation>
    <scope>NUCLEOTIDE SEQUENCE [LARGE SCALE GENOMIC DNA]</scope>
    <source>
        <strain evidence="3">JCM 16702</strain>
    </source>
</reference>
<dbReference type="EMBL" id="BAAAZG010000058">
    <property type="protein sequence ID" value="GAA4098660.1"/>
    <property type="molecule type" value="Genomic_DNA"/>
</dbReference>
<evidence type="ECO:0000313" key="2">
    <source>
        <dbReference type="EMBL" id="GAA4098660.1"/>
    </source>
</evidence>
<comment type="caution">
    <text evidence="2">The sequence shown here is derived from an EMBL/GenBank/DDBJ whole genome shotgun (WGS) entry which is preliminary data.</text>
</comment>
<protein>
    <submittedName>
        <fullName evidence="2">Uncharacterized protein</fullName>
    </submittedName>
</protein>
<gene>
    <name evidence="2" type="ORF">GCM10022214_74060</name>
</gene>
<organism evidence="2 3">
    <name type="scientific">Actinomadura miaoliensis</name>
    <dbReference type="NCBI Taxonomy" id="430685"/>
    <lineage>
        <taxon>Bacteria</taxon>
        <taxon>Bacillati</taxon>
        <taxon>Actinomycetota</taxon>
        <taxon>Actinomycetes</taxon>
        <taxon>Streptosporangiales</taxon>
        <taxon>Thermomonosporaceae</taxon>
        <taxon>Actinomadura</taxon>
    </lineage>
</organism>
<dbReference type="Proteomes" id="UP001500683">
    <property type="component" value="Unassembled WGS sequence"/>
</dbReference>
<name>A0ABP7WWS2_9ACTN</name>
<evidence type="ECO:0000256" key="1">
    <source>
        <dbReference type="SAM" id="MobiDB-lite"/>
    </source>
</evidence>
<feature type="compositionally biased region" description="Polar residues" evidence="1">
    <location>
        <begin position="53"/>
        <end position="63"/>
    </location>
</feature>
<feature type="region of interest" description="Disordered" evidence="1">
    <location>
        <begin position="1"/>
        <end position="63"/>
    </location>
</feature>